<sequence length="116" mass="13164">YGHVKRMSHIEGTKIVAICDTHDEVLERSAQYLVDKGVEKPALYSGGERAYQQMLARDDIDIVIISTPWAWHAPMAIDTMNSAKHAFVEVPLALTVDEMWQIVDTAERTQKNCMMM</sequence>
<comment type="caution">
    <text evidence="3">The sequence shown here is derived from an EMBL/GenBank/DDBJ whole genome shotgun (WGS) entry which is preliminary data.</text>
</comment>
<name>A0A5S3YZ99_9GAMM</name>
<protein>
    <submittedName>
        <fullName evidence="3">Alpha-N-acetylgalactosaminidase</fullName>
    </submittedName>
</protein>
<dbReference type="Pfam" id="PF01408">
    <property type="entry name" value="GFO_IDH_MocA"/>
    <property type="match status" value="1"/>
</dbReference>
<reference evidence="3 4" key="1">
    <citation type="submission" date="2017-12" db="EMBL/GenBank/DDBJ databases">
        <authorList>
            <person name="Paulsen S."/>
            <person name="Gram L.K."/>
        </authorList>
    </citation>
    <scope>NUCLEOTIDE SEQUENCE [LARGE SCALE GENOMIC DNA]</scope>
    <source>
        <strain evidence="3 4">S2897</strain>
    </source>
</reference>
<dbReference type="Gene3D" id="3.40.50.720">
    <property type="entry name" value="NAD(P)-binding Rossmann-like Domain"/>
    <property type="match status" value="1"/>
</dbReference>
<feature type="domain" description="Gfo/Idh/MocA-like oxidoreductase N-terminal" evidence="2">
    <location>
        <begin position="3"/>
        <end position="115"/>
    </location>
</feature>
<dbReference type="InterPro" id="IPR036291">
    <property type="entry name" value="NAD(P)-bd_dom_sf"/>
</dbReference>
<dbReference type="GO" id="GO:0000166">
    <property type="term" value="F:nucleotide binding"/>
    <property type="evidence" value="ECO:0007669"/>
    <property type="project" value="InterPro"/>
</dbReference>
<gene>
    <name evidence="3" type="ORF">CWC05_19045</name>
</gene>
<organism evidence="3 4">
    <name type="scientific">Pseudoalteromonas ruthenica</name>
    <dbReference type="NCBI Taxonomy" id="151081"/>
    <lineage>
        <taxon>Bacteria</taxon>
        <taxon>Pseudomonadati</taxon>
        <taxon>Pseudomonadota</taxon>
        <taxon>Gammaproteobacteria</taxon>
        <taxon>Alteromonadales</taxon>
        <taxon>Pseudoalteromonadaceae</taxon>
        <taxon>Pseudoalteromonas</taxon>
    </lineage>
</organism>
<dbReference type="InterPro" id="IPR050463">
    <property type="entry name" value="Gfo/Idh/MocA_oxidrdct_glycsds"/>
</dbReference>
<feature type="non-terminal residue" evidence="3">
    <location>
        <position position="116"/>
    </location>
</feature>
<dbReference type="PANTHER" id="PTHR43818">
    <property type="entry name" value="BCDNA.GH03377"/>
    <property type="match status" value="1"/>
</dbReference>
<dbReference type="AlphaFoldDB" id="A0A5S3YZ99"/>
<dbReference type="RefSeq" id="WP_171041870.1">
    <property type="nucleotide sequence ID" value="NZ_PNCG01000069.1"/>
</dbReference>
<proteinExistence type="predicted"/>
<dbReference type="EMBL" id="PNCG01000069">
    <property type="protein sequence ID" value="TMP85242.1"/>
    <property type="molecule type" value="Genomic_DNA"/>
</dbReference>
<reference evidence="4" key="2">
    <citation type="submission" date="2019-06" db="EMBL/GenBank/DDBJ databases">
        <title>Co-occurence of chitin degradation, pigmentation and bioactivity in marine Pseudoalteromonas.</title>
        <authorList>
            <person name="Sonnenschein E.C."/>
            <person name="Bech P.K."/>
        </authorList>
    </citation>
    <scope>NUCLEOTIDE SEQUENCE [LARGE SCALE GENOMIC DNA]</scope>
    <source>
        <strain evidence="4">S2897</strain>
    </source>
</reference>
<dbReference type="InterPro" id="IPR000683">
    <property type="entry name" value="Gfo/Idh/MocA-like_OxRdtase_N"/>
</dbReference>
<dbReference type="Proteomes" id="UP000305874">
    <property type="component" value="Unassembled WGS sequence"/>
</dbReference>
<dbReference type="PANTHER" id="PTHR43818:SF1">
    <property type="entry name" value="GLYCOSYL HYDROLASE FAMILY 109 PROTEIN"/>
    <property type="match status" value="1"/>
</dbReference>
<accession>A0A5S3YZ99</accession>
<dbReference type="SUPFAM" id="SSF51735">
    <property type="entry name" value="NAD(P)-binding Rossmann-fold domains"/>
    <property type="match status" value="1"/>
</dbReference>
<evidence type="ECO:0000313" key="3">
    <source>
        <dbReference type="EMBL" id="TMP85242.1"/>
    </source>
</evidence>
<evidence type="ECO:0000313" key="4">
    <source>
        <dbReference type="Proteomes" id="UP000305874"/>
    </source>
</evidence>
<keyword evidence="1" id="KW-0732">Signal</keyword>
<evidence type="ECO:0000259" key="2">
    <source>
        <dbReference type="Pfam" id="PF01408"/>
    </source>
</evidence>
<evidence type="ECO:0000256" key="1">
    <source>
        <dbReference type="ARBA" id="ARBA00022729"/>
    </source>
</evidence>
<feature type="non-terminal residue" evidence="3">
    <location>
        <position position="1"/>
    </location>
</feature>